<accession>A0AAW1TRZ4</accession>
<organism evidence="1 2">
    <name type="scientific">Henosepilachna vigintioctopunctata</name>
    <dbReference type="NCBI Taxonomy" id="420089"/>
    <lineage>
        <taxon>Eukaryota</taxon>
        <taxon>Metazoa</taxon>
        <taxon>Ecdysozoa</taxon>
        <taxon>Arthropoda</taxon>
        <taxon>Hexapoda</taxon>
        <taxon>Insecta</taxon>
        <taxon>Pterygota</taxon>
        <taxon>Neoptera</taxon>
        <taxon>Endopterygota</taxon>
        <taxon>Coleoptera</taxon>
        <taxon>Polyphaga</taxon>
        <taxon>Cucujiformia</taxon>
        <taxon>Coccinelloidea</taxon>
        <taxon>Coccinellidae</taxon>
        <taxon>Epilachninae</taxon>
        <taxon>Epilachnini</taxon>
        <taxon>Henosepilachna</taxon>
    </lineage>
</organism>
<keyword evidence="2" id="KW-1185">Reference proteome</keyword>
<evidence type="ECO:0000313" key="2">
    <source>
        <dbReference type="Proteomes" id="UP001431783"/>
    </source>
</evidence>
<dbReference type="Proteomes" id="UP001431783">
    <property type="component" value="Unassembled WGS sequence"/>
</dbReference>
<proteinExistence type="predicted"/>
<dbReference type="AlphaFoldDB" id="A0AAW1TRZ4"/>
<protein>
    <submittedName>
        <fullName evidence="1">Uncharacterized protein</fullName>
    </submittedName>
</protein>
<dbReference type="EMBL" id="JARQZJ010000004">
    <property type="protein sequence ID" value="KAK9870906.1"/>
    <property type="molecule type" value="Genomic_DNA"/>
</dbReference>
<sequence length="126" mass="15262">MEHVRIRFKKAHYNADVKRTFPADFWESFPLSHVQIRLPKRPPRQLRERKSYNTERDRRFSRKIKNNELCISILVENVINFEYLPSFRSICAYSEGEEYIHIVSINRKTSSHQPGTYEMKDWELLC</sequence>
<gene>
    <name evidence="1" type="ORF">WA026_009866</name>
</gene>
<evidence type="ECO:0000313" key="1">
    <source>
        <dbReference type="EMBL" id="KAK9870906.1"/>
    </source>
</evidence>
<name>A0AAW1TRZ4_9CUCU</name>
<comment type="caution">
    <text evidence="1">The sequence shown here is derived from an EMBL/GenBank/DDBJ whole genome shotgun (WGS) entry which is preliminary data.</text>
</comment>
<reference evidence="1 2" key="1">
    <citation type="submission" date="2023-03" db="EMBL/GenBank/DDBJ databases">
        <title>Genome insight into feeding habits of ladybird beetles.</title>
        <authorList>
            <person name="Li H.-S."/>
            <person name="Huang Y.-H."/>
            <person name="Pang H."/>
        </authorList>
    </citation>
    <scope>NUCLEOTIDE SEQUENCE [LARGE SCALE GENOMIC DNA]</scope>
    <source>
        <strain evidence="1">SYSU_2023b</strain>
        <tissue evidence="1">Whole body</tissue>
    </source>
</reference>